<evidence type="ECO:0000256" key="2">
    <source>
        <dbReference type="ARBA" id="ARBA00022692"/>
    </source>
</evidence>
<feature type="transmembrane region" description="Helical" evidence="5">
    <location>
        <begin position="37"/>
        <end position="56"/>
    </location>
</feature>
<feature type="transmembrane region" description="Helical" evidence="5">
    <location>
        <begin position="76"/>
        <end position="97"/>
    </location>
</feature>
<evidence type="ECO:0000313" key="7">
    <source>
        <dbReference type="EMBL" id="CAE0329008.1"/>
    </source>
</evidence>
<evidence type="ECO:0000259" key="6">
    <source>
        <dbReference type="Pfam" id="PF01490"/>
    </source>
</evidence>
<reference evidence="7" key="1">
    <citation type="submission" date="2021-01" db="EMBL/GenBank/DDBJ databases">
        <authorList>
            <person name="Corre E."/>
            <person name="Pelletier E."/>
            <person name="Niang G."/>
            <person name="Scheremetjew M."/>
            <person name="Finn R."/>
            <person name="Kale V."/>
            <person name="Holt S."/>
            <person name="Cochrane G."/>
            <person name="Meng A."/>
            <person name="Brown T."/>
            <person name="Cohen L."/>
        </authorList>
    </citation>
    <scope>NUCLEOTIDE SEQUENCE</scope>
    <source>
        <strain evidence="7">S3</strain>
    </source>
</reference>
<sequence length="213" mass="24169">MSMTFFAYTCQIQLLPIYSELVNPSYKRIRKVINRSISVDFFFYFVIAAAGYFSQFDKTAQIVLEREFLPGKDMDYPLMISIFALIVCILVAFPINYNPWRQQLFTNFLGMEEYSQTANAITTLLFTAFTCIVSILFPNISQVISIMGGLCASTMCYLIPLIILLKLSKKPLLSFEKIVGILFFGSLVTMGYLSVVVTVIEIVKGESIIPHHK</sequence>
<evidence type="ECO:0000256" key="5">
    <source>
        <dbReference type="SAM" id="Phobius"/>
    </source>
</evidence>
<accession>A0A7S3MZG2</accession>
<keyword evidence="3 5" id="KW-1133">Transmembrane helix</keyword>
<evidence type="ECO:0000256" key="1">
    <source>
        <dbReference type="ARBA" id="ARBA00004141"/>
    </source>
</evidence>
<gene>
    <name evidence="7" type="ORF">SINC0208_LOCUS9636</name>
</gene>
<feature type="transmembrane region" description="Helical" evidence="5">
    <location>
        <begin position="179"/>
        <end position="203"/>
    </location>
</feature>
<dbReference type="GO" id="GO:0015179">
    <property type="term" value="F:L-amino acid transmembrane transporter activity"/>
    <property type="evidence" value="ECO:0007669"/>
    <property type="project" value="TreeGrafter"/>
</dbReference>
<keyword evidence="4 5" id="KW-0472">Membrane</keyword>
<dbReference type="Pfam" id="PF01490">
    <property type="entry name" value="Aa_trans"/>
    <property type="match status" value="1"/>
</dbReference>
<name>A0A7S3MZG2_9SPIT</name>
<dbReference type="GO" id="GO:0016020">
    <property type="term" value="C:membrane"/>
    <property type="evidence" value="ECO:0007669"/>
    <property type="project" value="UniProtKB-SubCell"/>
</dbReference>
<dbReference type="PANTHER" id="PTHR22950">
    <property type="entry name" value="AMINO ACID TRANSPORTER"/>
    <property type="match status" value="1"/>
</dbReference>
<dbReference type="EMBL" id="HBIH01024107">
    <property type="protein sequence ID" value="CAE0329008.1"/>
    <property type="molecule type" value="Transcribed_RNA"/>
</dbReference>
<feature type="transmembrane region" description="Helical" evidence="5">
    <location>
        <begin position="118"/>
        <end position="137"/>
    </location>
</feature>
<dbReference type="AlphaFoldDB" id="A0A7S3MZG2"/>
<feature type="domain" description="Amino acid transporter transmembrane" evidence="6">
    <location>
        <begin position="2"/>
        <end position="197"/>
    </location>
</feature>
<proteinExistence type="predicted"/>
<feature type="transmembrane region" description="Helical" evidence="5">
    <location>
        <begin position="143"/>
        <end position="167"/>
    </location>
</feature>
<dbReference type="InterPro" id="IPR013057">
    <property type="entry name" value="AA_transpt_TM"/>
</dbReference>
<evidence type="ECO:0000256" key="3">
    <source>
        <dbReference type="ARBA" id="ARBA00022989"/>
    </source>
</evidence>
<protein>
    <recommendedName>
        <fullName evidence="6">Amino acid transporter transmembrane domain-containing protein</fullName>
    </recommendedName>
</protein>
<keyword evidence="2 5" id="KW-0812">Transmembrane</keyword>
<dbReference type="PANTHER" id="PTHR22950:SF702">
    <property type="entry name" value="AMINO ACID TRANSPORTER PROTEIN"/>
    <property type="match status" value="1"/>
</dbReference>
<evidence type="ECO:0000256" key="4">
    <source>
        <dbReference type="ARBA" id="ARBA00023136"/>
    </source>
</evidence>
<comment type="subcellular location">
    <subcellularLocation>
        <location evidence="1">Membrane</location>
        <topology evidence="1">Multi-pass membrane protein</topology>
    </subcellularLocation>
</comment>
<organism evidence="7">
    <name type="scientific">Strombidium inclinatum</name>
    <dbReference type="NCBI Taxonomy" id="197538"/>
    <lineage>
        <taxon>Eukaryota</taxon>
        <taxon>Sar</taxon>
        <taxon>Alveolata</taxon>
        <taxon>Ciliophora</taxon>
        <taxon>Intramacronucleata</taxon>
        <taxon>Spirotrichea</taxon>
        <taxon>Oligotrichia</taxon>
        <taxon>Strombidiidae</taxon>
        <taxon>Strombidium</taxon>
    </lineage>
</organism>